<dbReference type="RefSeq" id="WP_006439630.1">
    <property type="nucleotide sequence ID" value="NZ_DS995356.1"/>
</dbReference>
<dbReference type="Proteomes" id="UP000003178">
    <property type="component" value="Unassembled WGS sequence"/>
</dbReference>
<feature type="coiled-coil region" evidence="1">
    <location>
        <begin position="36"/>
        <end position="63"/>
    </location>
</feature>
<reference evidence="2 3" key="2">
    <citation type="submission" date="2008-10" db="EMBL/GenBank/DDBJ databases">
        <title>Draft genome sequence of Clostridium hiranonis (DSM 13275).</title>
        <authorList>
            <person name="Sudarsanam P."/>
            <person name="Ley R."/>
            <person name="Guruge J."/>
            <person name="Turnbaugh P.J."/>
            <person name="Mahowald M."/>
            <person name="Liep D."/>
            <person name="Gordon J."/>
        </authorList>
    </citation>
    <scope>NUCLEOTIDE SEQUENCE [LARGE SCALE GENOMIC DNA]</scope>
    <source>
        <strain evidence="2 3">DSM 13275</strain>
    </source>
</reference>
<evidence type="ECO:0000256" key="1">
    <source>
        <dbReference type="SAM" id="Coils"/>
    </source>
</evidence>
<dbReference type="AlphaFoldDB" id="B6FXW8"/>
<dbReference type="EMBL" id="ABWP01000029">
    <property type="protein sequence ID" value="EEA85613.1"/>
    <property type="molecule type" value="Genomic_DNA"/>
</dbReference>
<evidence type="ECO:0008006" key="4">
    <source>
        <dbReference type="Google" id="ProtNLM"/>
    </source>
</evidence>
<evidence type="ECO:0000313" key="3">
    <source>
        <dbReference type="Proteomes" id="UP000003178"/>
    </source>
</evidence>
<protein>
    <recommendedName>
        <fullName evidence="4">Pilus assembly protein, PilO</fullName>
    </recommendedName>
</protein>
<name>B6FXW8_PEPHT</name>
<gene>
    <name evidence="2" type="ORF">CLOHIR_00719</name>
</gene>
<comment type="caution">
    <text evidence="2">The sequence shown here is derived from an EMBL/GenBank/DDBJ whole genome shotgun (WGS) entry which is preliminary data.</text>
</comment>
<sequence>MKNNKKQIYKLIFLIITLMATKVCVINPIEEKKVILKNEKSKITQDIEDVEKYKKQAAELKQLEKIKNSKKLFSEKDDVIEIQNAINKIVYVESIENLMEIDENGLEVSKINLKFTGTYDEIFRGIDTLKSKGLSEMIKSISISKISKPIIPDIEQIDQSTDNAPKKTTKTTFECTLKLYKN</sequence>
<dbReference type="HOGENOM" id="CLU_1479614_0_0_9"/>
<keyword evidence="3" id="KW-1185">Reference proteome</keyword>
<reference evidence="2 3" key="1">
    <citation type="submission" date="2008-09" db="EMBL/GenBank/DDBJ databases">
        <authorList>
            <person name="Fulton L."/>
            <person name="Clifton S."/>
            <person name="Fulton B."/>
            <person name="Xu J."/>
            <person name="Minx P."/>
            <person name="Pepin K.H."/>
            <person name="Johnson M."/>
            <person name="Thiruvilangam P."/>
            <person name="Bhonagiri V."/>
            <person name="Nash W.E."/>
            <person name="Mardis E.R."/>
            <person name="Wilson R.K."/>
        </authorList>
    </citation>
    <scope>NUCLEOTIDE SEQUENCE [LARGE SCALE GENOMIC DNA]</scope>
    <source>
        <strain evidence="2 3">DSM 13275</strain>
    </source>
</reference>
<dbReference type="STRING" id="500633.CLOHIR_00719"/>
<evidence type="ECO:0000313" key="2">
    <source>
        <dbReference type="EMBL" id="EEA85613.1"/>
    </source>
</evidence>
<organism evidence="2 3">
    <name type="scientific">Peptacetobacter hiranonis (strain DSM 13275 / JCM 10541 / KCTC 15199 / TO-931)</name>
    <name type="common">Clostridium hiranonis</name>
    <dbReference type="NCBI Taxonomy" id="500633"/>
    <lineage>
        <taxon>Bacteria</taxon>
        <taxon>Bacillati</taxon>
        <taxon>Bacillota</taxon>
        <taxon>Clostridia</taxon>
        <taxon>Peptostreptococcales</taxon>
        <taxon>Peptostreptococcaceae</taxon>
        <taxon>Peptacetobacter</taxon>
    </lineage>
</organism>
<proteinExistence type="predicted"/>
<keyword evidence="1" id="KW-0175">Coiled coil</keyword>
<accession>B6FXW8</accession>